<evidence type="ECO:0000256" key="8">
    <source>
        <dbReference type="PROSITE-ProRule" id="PRU10141"/>
    </source>
</evidence>
<dbReference type="PANTHER" id="PTHR47985">
    <property type="entry name" value="OS07G0668900 PROTEIN"/>
    <property type="match status" value="1"/>
</dbReference>
<evidence type="ECO:0000256" key="1">
    <source>
        <dbReference type="ARBA" id="ARBA00004193"/>
    </source>
</evidence>
<name>A0AAE1Z0C2_9LAMI</name>
<dbReference type="FunFam" id="3.30.200.20:FF:000244">
    <property type="entry name" value="Serine/threonine-protein kinase CDL1-like"/>
    <property type="match status" value="1"/>
</dbReference>
<dbReference type="SUPFAM" id="SSF56112">
    <property type="entry name" value="Protein kinase-like (PK-like)"/>
    <property type="match status" value="1"/>
</dbReference>
<dbReference type="PANTHER" id="PTHR47985:SF39">
    <property type="entry name" value="SERINE_THREONINE-PROTEIN KINASE PBL23-RELATED"/>
    <property type="match status" value="1"/>
</dbReference>
<keyword evidence="10" id="KW-0418">Kinase</keyword>
<evidence type="ECO:0000256" key="7">
    <source>
        <dbReference type="ARBA" id="ARBA00048679"/>
    </source>
</evidence>
<keyword evidence="11" id="KW-1185">Reference proteome</keyword>
<evidence type="ECO:0000256" key="2">
    <source>
        <dbReference type="ARBA" id="ARBA00012513"/>
    </source>
</evidence>
<dbReference type="GO" id="GO:0005524">
    <property type="term" value="F:ATP binding"/>
    <property type="evidence" value="ECO:0007669"/>
    <property type="project" value="UniProtKB-UniRule"/>
</dbReference>
<evidence type="ECO:0000313" key="10">
    <source>
        <dbReference type="EMBL" id="KAK4439814.1"/>
    </source>
</evidence>
<dbReference type="EC" id="2.7.11.1" evidence="2"/>
<reference evidence="10" key="1">
    <citation type="submission" date="2020-06" db="EMBL/GenBank/DDBJ databases">
        <authorList>
            <person name="Li T."/>
            <person name="Hu X."/>
            <person name="Zhang T."/>
            <person name="Song X."/>
            <person name="Zhang H."/>
            <person name="Dai N."/>
            <person name="Sheng W."/>
            <person name="Hou X."/>
            <person name="Wei L."/>
        </authorList>
    </citation>
    <scope>NUCLEOTIDE SEQUENCE</scope>
    <source>
        <strain evidence="10">3651</strain>
        <tissue evidence="10">Leaf</tissue>
    </source>
</reference>
<evidence type="ECO:0000256" key="5">
    <source>
        <dbReference type="ARBA" id="ARBA00023288"/>
    </source>
</evidence>
<dbReference type="InterPro" id="IPR011009">
    <property type="entry name" value="Kinase-like_dom_sf"/>
</dbReference>
<keyword evidence="8" id="KW-0547">Nucleotide-binding</keyword>
<evidence type="ECO:0000256" key="3">
    <source>
        <dbReference type="ARBA" id="ARBA00022527"/>
    </source>
</evidence>
<proteinExistence type="predicted"/>
<dbReference type="GO" id="GO:0004674">
    <property type="term" value="F:protein serine/threonine kinase activity"/>
    <property type="evidence" value="ECO:0007669"/>
    <property type="project" value="UniProtKB-KW"/>
</dbReference>
<evidence type="ECO:0000259" key="9">
    <source>
        <dbReference type="PROSITE" id="PS50011"/>
    </source>
</evidence>
<keyword evidence="4" id="KW-0472">Membrane</keyword>
<gene>
    <name evidence="10" type="ORF">Salat_0316300</name>
</gene>
<keyword evidence="3" id="KW-0723">Serine/threonine-protein kinase</keyword>
<keyword evidence="10" id="KW-0808">Transferase</keyword>
<dbReference type="InterPro" id="IPR000719">
    <property type="entry name" value="Prot_kinase_dom"/>
</dbReference>
<comment type="catalytic activity">
    <reaction evidence="6">
        <text>L-threonyl-[protein] + ATP = O-phospho-L-threonyl-[protein] + ADP + H(+)</text>
        <dbReference type="Rhea" id="RHEA:46608"/>
        <dbReference type="Rhea" id="RHEA-COMP:11060"/>
        <dbReference type="Rhea" id="RHEA-COMP:11605"/>
        <dbReference type="ChEBI" id="CHEBI:15378"/>
        <dbReference type="ChEBI" id="CHEBI:30013"/>
        <dbReference type="ChEBI" id="CHEBI:30616"/>
        <dbReference type="ChEBI" id="CHEBI:61977"/>
        <dbReference type="ChEBI" id="CHEBI:456216"/>
        <dbReference type="EC" id="2.7.11.1"/>
    </reaction>
</comment>
<comment type="caution">
    <text evidence="10">The sequence shown here is derived from an EMBL/GenBank/DDBJ whole genome shotgun (WGS) entry which is preliminary data.</text>
</comment>
<evidence type="ECO:0000256" key="4">
    <source>
        <dbReference type="ARBA" id="ARBA00023136"/>
    </source>
</evidence>
<dbReference type="InterPro" id="IPR001245">
    <property type="entry name" value="Ser-Thr/Tyr_kinase_cat_dom"/>
</dbReference>
<comment type="subcellular location">
    <subcellularLocation>
        <location evidence="1">Cell membrane</location>
        <topology evidence="1">Lipid-anchor</topology>
    </subcellularLocation>
</comment>
<organism evidence="10 11">
    <name type="scientific">Sesamum alatum</name>
    <dbReference type="NCBI Taxonomy" id="300844"/>
    <lineage>
        <taxon>Eukaryota</taxon>
        <taxon>Viridiplantae</taxon>
        <taxon>Streptophyta</taxon>
        <taxon>Embryophyta</taxon>
        <taxon>Tracheophyta</taxon>
        <taxon>Spermatophyta</taxon>
        <taxon>Magnoliopsida</taxon>
        <taxon>eudicotyledons</taxon>
        <taxon>Gunneridae</taxon>
        <taxon>Pentapetalae</taxon>
        <taxon>asterids</taxon>
        <taxon>lamiids</taxon>
        <taxon>Lamiales</taxon>
        <taxon>Pedaliaceae</taxon>
        <taxon>Sesamum</taxon>
    </lineage>
</organism>
<dbReference type="InterPro" id="IPR017441">
    <property type="entry name" value="Protein_kinase_ATP_BS"/>
</dbReference>
<dbReference type="PROSITE" id="PS00107">
    <property type="entry name" value="PROTEIN_KINASE_ATP"/>
    <property type="match status" value="1"/>
</dbReference>
<dbReference type="Pfam" id="PF07714">
    <property type="entry name" value="PK_Tyr_Ser-Thr"/>
    <property type="match status" value="1"/>
</dbReference>
<dbReference type="AlphaFoldDB" id="A0AAE1Z0C2"/>
<dbReference type="Gene3D" id="3.30.200.20">
    <property type="entry name" value="Phosphorylase Kinase, domain 1"/>
    <property type="match status" value="1"/>
</dbReference>
<evidence type="ECO:0000256" key="6">
    <source>
        <dbReference type="ARBA" id="ARBA00047899"/>
    </source>
</evidence>
<reference evidence="10" key="2">
    <citation type="journal article" date="2024" name="Plant">
        <title>Genomic evolution and insights into agronomic trait innovations of Sesamum species.</title>
        <authorList>
            <person name="Miao H."/>
            <person name="Wang L."/>
            <person name="Qu L."/>
            <person name="Liu H."/>
            <person name="Sun Y."/>
            <person name="Le M."/>
            <person name="Wang Q."/>
            <person name="Wei S."/>
            <person name="Zheng Y."/>
            <person name="Lin W."/>
            <person name="Duan Y."/>
            <person name="Cao H."/>
            <person name="Xiong S."/>
            <person name="Wang X."/>
            <person name="Wei L."/>
            <person name="Li C."/>
            <person name="Ma Q."/>
            <person name="Ju M."/>
            <person name="Zhao R."/>
            <person name="Li G."/>
            <person name="Mu C."/>
            <person name="Tian Q."/>
            <person name="Mei H."/>
            <person name="Zhang T."/>
            <person name="Gao T."/>
            <person name="Zhang H."/>
        </authorList>
    </citation>
    <scope>NUCLEOTIDE SEQUENCE</scope>
    <source>
        <strain evidence="10">3651</strain>
    </source>
</reference>
<evidence type="ECO:0000313" key="11">
    <source>
        <dbReference type="Proteomes" id="UP001293254"/>
    </source>
</evidence>
<keyword evidence="5" id="KW-0449">Lipoprotein</keyword>
<dbReference type="EMBL" id="JACGWO010000001">
    <property type="protein sequence ID" value="KAK4439814.1"/>
    <property type="molecule type" value="Genomic_DNA"/>
</dbReference>
<dbReference type="PROSITE" id="PS50011">
    <property type="entry name" value="PROTEIN_KINASE_DOM"/>
    <property type="match status" value="1"/>
</dbReference>
<feature type="domain" description="Protein kinase" evidence="9">
    <location>
        <begin position="78"/>
        <end position="240"/>
    </location>
</feature>
<keyword evidence="8" id="KW-0067">ATP-binding</keyword>
<dbReference type="GO" id="GO:0005886">
    <property type="term" value="C:plasma membrane"/>
    <property type="evidence" value="ECO:0007669"/>
    <property type="project" value="UniProtKB-SubCell"/>
</dbReference>
<accession>A0AAE1Z0C2</accession>
<protein>
    <recommendedName>
        <fullName evidence="2">non-specific serine/threonine protein kinase</fullName>
        <ecNumber evidence="2">2.7.11.1</ecNumber>
    </recommendedName>
</protein>
<comment type="catalytic activity">
    <reaction evidence="7">
        <text>L-seryl-[protein] + ATP = O-phospho-L-seryl-[protein] + ADP + H(+)</text>
        <dbReference type="Rhea" id="RHEA:17989"/>
        <dbReference type="Rhea" id="RHEA-COMP:9863"/>
        <dbReference type="Rhea" id="RHEA-COMP:11604"/>
        <dbReference type="ChEBI" id="CHEBI:15378"/>
        <dbReference type="ChEBI" id="CHEBI:29999"/>
        <dbReference type="ChEBI" id="CHEBI:30616"/>
        <dbReference type="ChEBI" id="CHEBI:83421"/>
        <dbReference type="ChEBI" id="CHEBI:456216"/>
        <dbReference type="EC" id="2.7.11.1"/>
    </reaction>
</comment>
<feature type="binding site" evidence="8">
    <location>
        <position position="107"/>
    </location>
    <ligand>
        <name>ATP</name>
        <dbReference type="ChEBI" id="CHEBI:30616"/>
    </ligand>
</feature>
<sequence length="240" mass="27454">MLSCFSCCMSEEKIQQKSVKKVPEFKDTKPLASISNLSLKTDSSRRRYVDGEIEKLGKNNIAAENFSFDELSEATQNFNPEMLIGEGGFGRVYKGRLERKKIDIAVKQLDRNGFQGNREFLVEVLMLSLLHHSNLVNLVGYCSEGEHRILVYEYMAKGSLEDHLLSTTVVERQEKLPYDGGSIAKWEVSRKGTLSSSCSRSNVSAGGCQYSPHDHRCRYCTRVFVNRQKPSRGQWRRRQW</sequence>
<dbReference type="Proteomes" id="UP001293254">
    <property type="component" value="Unassembled WGS sequence"/>
</dbReference>